<dbReference type="InterPro" id="IPR050382">
    <property type="entry name" value="MFS_Na/Anion_cotransporter"/>
</dbReference>
<name>A0A5N5SLK9_9CRUS</name>
<keyword evidence="3 5" id="KW-1133">Transmembrane helix</keyword>
<gene>
    <name evidence="6" type="ORF">Anas_09200</name>
</gene>
<dbReference type="GO" id="GO:0016020">
    <property type="term" value="C:membrane"/>
    <property type="evidence" value="ECO:0007669"/>
    <property type="project" value="UniProtKB-SubCell"/>
</dbReference>
<feature type="transmembrane region" description="Helical" evidence="5">
    <location>
        <begin position="31"/>
        <end position="50"/>
    </location>
</feature>
<evidence type="ECO:0000256" key="5">
    <source>
        <dbReference type="SAM" id="Phobius"/>
    </source>
</evidence>
<dbReference type="SUPFAM" id="SSF103473">
    <property type="entry name" value="MFS general substrate transporter"/>
    <property type="match status" value="1"/>
</dbReference>
<evidence type="ECO:0000256" key="2">
    <source>
        <dbReference type="ARBA" id="ARBA00022692"/>
    </source>
</evidence>
<feature type="transmembrane region" description="Helical" evidence="5">
    <location>
        <begin position="142"/>
        <end position="163"/>
    </location>
</feature>
<dbReference type="InterPro" id="IPR036259">
    <property type="entry name" value="MFS_trans_sf"/>
</dbReference>
<comment type="caution">
    <text evidence="6">The sequence shown here is derived from an EMBL/GenBank/DDBJ whole genome shotgun (WGS) entry which is preliminary data.</text>
</comment>
<dbReference type="Pfam" id="PF07690">
    <property type="entry name" value="MFS_1"/>
    <property type="match status" value="1"/>
</dbReference>
<organism evidence="6 7">
    <name type="scientific">Armadillidium nasatum</name>
    <dbReference type="NCBI Taxonomy" id="96803"/>
    <lineage>
        <taxon>Eukaryota</taxon>
        <taxon>Metazoa</taxon>
        <taxon>Ecdysozoa</taxon>
        <taxon>Arthropoda</taxon>
        <taxon>Crustacea</taxon>
        <taxon>Multicrustacea</taxon>
        <taxon>Malacostraca</taxon>
        <taxon>Eumalacostraca</taxon>
        <taxon>Peracarida</taxon>
        <taxon>Isopoda</taxon>
        <taxon>Oniscidea</taxon>
        <taxon>Crinocheta</taxon>
        <taxon>Armadillidiidae</taxon>
        <taxon>Armadillidium</taxon>
    </lineage>
</organism>
<feature type="transmembrane region" description="Helical" evidence="5">
    <location>
        <begin position="240"/>
        <end position="259"/>
    </location>
</feature>
<evidence type="ECO:0000256" key="1">
    <source>
        <dbReference type="ARBA" id="ARBA00004141"/>
    </source>
</evidence>
<dbReference type="Gene3D" id="1.20.1250.20">
    <property type="entry name" value="MFS general substrate transporter like domains"/>
    <property type="match status" value="2"/>
</dbReference>
<sequence length="309" mass="34428">MVAFTYSGIAIGAALGGPFSEYILKFIGWRTLFYTQGILALLWGMFWFFLVSDSPSNHPKITNKERQKILTSIGQQHAGKGVAVPWCSIIRSQHVLALMLAQGSFKFEFVWGAALTSMFVVTCAYGAIADWLRKSRKTSTEFVRRAANSICSLLTAAFLVGVAQSYCHISAVKVCFAFAIAVGIPGAFSGIYVNSIDLAPNHAAVITGICGTFATTANILAPFYWGLIVYERPTLERWRTIWYTSAIFLLLANCLYFLLVGTKEQRWNRPVTLTKGNKRREEDQGAISKRRMNYTHGFKNQAYVSTEHL</sequence>
<reference evidence="6 7" key="1">
    <citation type="journal article" date="2019" name="PLoS Biol.">
        <title>Sex chromosomes control vertical transmission of feminizing Wolbachia symbionts in an isopod.</title>
        <authorList>
            <person name="Becking T."/>
            <person name="Chebbi M.A."/>
            <person name="Giraud I."/>
            <person name="Moumen B."/>
            <person name="Laverre T."/>
            <person name="Caubet Y."/>
            <person name="Peccoud J."/>
            <person name="Gilbert C."/>
            <person name="Cordaux R."/>
        </authorList>
    </citation>
    <scope>NUCLEOTIDE SEQUENCE [LARGE SCALE GENOMIC DNA]</scope>
    <source>
        <strain evidence="6">ANa2</strain>
        <tissue evidence="6">Whole body excluding digestive tract and cuticle</tissue>
    </source>
</reference>
<feature type="transmembrane region" description="Helical" evidence="5">
    <location>
        <begin position="109"/>
        <end position="130"/>
    </location>
</feature>
<evidence type="ECO:0000256" key="3">
    <source>
        <dbReference type="ARBA" id="ARBA00022989"/>
    </source>
</evidence>
<dbReference type="EMBL" id="SEYY01023243">
    <property type="protein sequence ID" value="KAB7494984.1"/>
    <property type="molecule type" value="Genomic_DNA"/>
</dbReference>
<evidence type="ECO:0000313" key="7">
    <source>
        <dbReference type="Proteomes" id="UP000326759"/>
    </source>
</evidence>
<feature type="transmembrane region" description="Helical" evidence="5">
    <location>
        <begin position="169"/>
        <end position="193"/>
    </location>
</feature>
<keyword evidence="7" id="KW-1185">Reference proteome</keyword>
<dbReference type="OrthoDB" id="2985014at2759"/>
<keyword evidence="4 5" id="KW-0472">Membrane</keyword>
<dbReference type="AlphaFoldDB" id="A0A5N5SLK9"/>
<dbReference type="PANTHER" id="PTHR11662:SF399">
    <property type="entry name" value="FI19708P1-RELATED"/>
    <property type="match status" value="1"/>
</dbReference>
<dbReference type="GO" id="GO:0006820">
    <property type="term" value="P:monoatomic anion transport"/>
    <property type="evidence" value="ECO:0007669"/>
    <property type="project" value="TreeGrafter"/>
</dbReference>
<evidence type="ECO:0000313" key="6">
    <source>
        <dbReference type="EMBL" id="KAB7494984.1"/>
    </source>
</evidence>
<dbReference type="InterPro" id="IPR011701">
    <property type="entry name" value="MFS"/>
</dbReference>
<feature type="transmembrane region" description="Helical" evidence="5">
    <location>
        <begin position="205"/>
        <end position="228"/>
    </location>
</feature>
<proteinExistence type="predicted"/>
<protein>
    <submittedName>
        <fullName evidence="6">Vesicular glutamate transporter 3</fullName>
    </submittedName>
</protein>
<dbReference type="PANTHER" id="PTHR11662">
    <property type="entry name" value="SOLUTE CARRIER FAMILY 17"/>
    <property type="match status" value="1"/>
</dbReference>
<evidence type="ECO:0000256" key="4">
    <source>
        <dbReference type="ARBA" id="ARBA00023136"/>
    </source>
</evidence>
<dbReference type="Proteomes" id="UP000326759">
    <property type="component" value="Unassembled WGS sequence"/>
</dbReference>
<accession>A0A5N5SLK9</accession>
<dbReference type="GO" id="GO:0022857">
    <property type="term" value="F:transmembrane transporter activity"/>
    <property type="evidence" value="ECO:0007669"/>
    <property type="project" value="InterPro"/>
</dbReference>
<comment type="subcellular location">
    <subcellularLocation>
        <location evidence="1">Membrane</location>
        <topology evidence="1">Multi-pass membrane protein</topology>
    </subcellularLocation>
</comment>
<keyword evidence="2 5" id="KW-0812">Transmembrane</keyword>